<proteinExistence type="predicted"/>
<dbReference type="EMBL" id="BDCX01000011">
    <property type="protein sequence ID" value="GAT68980.1"/>
    <property type="molecule type" value="Genomic_DNA"/>
</dbReference>
<reference evidence="1 2" key="1">
    <citation type="journal article" date="2016" name="Genome Announc.">
        <title>Draft Genome Sequence of Planomonospora sphaerica JCM9374, a Rare Actinomycete.</title>
        <authorList>
            <person name="Dohra H."/>
            <person name="Suzuki T."/>
            <person name="Inoue Y."/>
            <person name="Kodani S."/>
        </authorList>
    </citation>
    <scope>NUCLEOTIDE SEQUENCE [LARGE SCALE GENOMIC DNA]</scope>
    <source>
        <strain evidence="1 2">JCM 9374</strain>
    </source>
</reference>
<sequence>MGEEWTDLDWIDRRARWETVHTSGSITGHLDETNAPAWTVPYRLTRTWEHATSLLA</sequence>
<name>A0A171DJG9_9ACTN</name>
<evidence type="ECO:0000313" key="1">
    <source>
        <dbReference type="EMBL" id="GAT68980.1"/>
    </source>
</evidence>
<dbReference type="AlphaFoldDB" id="A0A171DJG9"/>
<reference evidence="2" key="2">
    <citation type="submission" date="2016-04" db="EMBL/GenBank/DDBJ databases">
        <title>Planomonospora sphaerica JCM9374 whole genome shotgun sequence.</title>
        <authorList>
            <person name="Suzuki T."/>
            <person name="Dohra H."/>
            <person name="Kodani S."/>
        </authorList>
    </citation>
    <scope>NUCLEOTIDE SEQUENCE [LARGE SCALE GENOMIC DNA]</scope>
    <source>
        <strain evidence="2">JCM 9374</strain>
    </source>
</reference>
<dbReference type="Proteomes" id="UP000077701">
    <property type="component" value="Unassembled WGS sequence"/>
</dbReference>
<keyword evidence="2" id="KW-1185">Reference proteome</keyword>
<dbReference type="RefSeq" id="WP_157237494.1">
    <property type="nucleotide sequence ID" value="NZ_BDCX01000011.1"/>
</dbReference>
<protein>
    <submittedName>
        <fullName evidence="1">Uncharacterized protein</fullName>
    </submittedName>
</protein>
<evidence type="ECO:0000313" key="2">
    <source>
        <dbReference type="Proteomes" id="UP000077701"/>
    </source>
</evidence>
<comment type="caution">
    <text evidence="1">The sequence shown here is derived from an EMBL/GenBank/DDBJ whole genome shotgun (WGS) entry which is preliminary data.</text>
</comment>
<gene>
    <name evidence="1" type="ORF">PS9374_04645</name>
</gene>
<accession>A0A171DJG9</accession>
<dbReference type="STRING" id="161355.PS9374_04645"/>
<organism evidence="1 2">
    <name type="scientific">Planomonospora sphaerica</name>
    <dbReference type="NCBI Taxonomy" id="161355"/>
    <lineage>
        <taxon>Bacteria</taxon>
        <taxon>Bacillati</taxon>
        <taxon>Actinomycetota</taxon>
        <taxon>Actinomycetes</taxon>
        <taxon>Streptosporangiales</taxon>
        <taxon>Streptosporangiaceae</taxon>
        <taxon>Planomonospora</taxon>
    </lineage>
</organism>